<dbReference type="EMBL" id="WNWS01000229">
    <property type="protein sequence ID" value="KAE9973956.1"/>
    <property type="molecule type" value="Genomic_DNA"/>
</dbReference>
<dbReference type="AlphaFoldDB" id="A0A8H3URD4"/>
<evidence type="ECO:0000313" key="3">
    <source>
        <dbReference type="Proteomes" id="UP000447873"/>
    </source>
</evidence>
<name>A0A8H3URD4_VENIN</name>
<evidence type="ECO:0000313" key="2">
    <source>
        <dbReference type="EMBL" id="KAE9973956.1"/>
    </source>
</evidence>
<proteinExistence type="predicted"/>
<reference evidence="2 3" key="1">
    <citation type="submission" date="2018-12" db="EMBL/GenBank/DDBJ databases">
        <title>Venturia inaequalis Genome Resource.</title>
        <authorList>
            <person name="Lichtner F.J."/>
        </authorList>
    </citation>
    <scope>NUCLEOTIDE SEQUENCE [LARGE SCALE GENOMIC DNA]</scope>
    <source>
        <strain evidence="2 3">120213</strain>
    </source>
</reference>
<evidence type="ECO:0000256" key="1">
    <source>
        <dbReference type="SAM" id="MobiDB-lite"/>
    </source>
</evidence>
<dbReference type="Proteomes" id="UP000447873">
    <property type="component" value="Unassembled WGS sequence"/>
</dbReference>
<comment type="caution">
    <text evidence="2">The sequence shown here is derived from an EMBL/GenBank/DDBJ whole genome shotgun (WGS) entry which is preliminary data.</text>
</comment>
<accession>A0A8H3URD4</accession>
<sequence length="243" mass="27091">MALTLNGISSSSIAVQTADGSDSGSGSAQQAKFRAAQPIPFSKLLVCGKHRNCEIPPWLGLPNLATIVFSSSQTREEFLSFISPSARRFQHNEPISHDNIKITYSRTPTFYHDGLRIVDSDETRYNHHRCGKDNWLTIDLAKILVDVNTLRPLTEEEETWNQALSRSHADKGNGLAPAKRERPGCGCDTSPSDRSHSDSGAQSRQNFTAPWRIKLANRIEDHIDKEVPVRAYSTTCLRMSKRS</sequence>
<organism evidence="2 3">
    <name type="scientific">Venturia inaequalis</name>
    <name type="common">Apple scab fungus</name>
    <dbReference type="NCBI Taxonomy" id="5025"/>
    <lineage>
        <taxon>Eukaryota</taxon>
        <taxon>Fungi</taxon>
        <taxon>Dikarya</taxon>
        <taxon>Ascomycota</taxon>
        <taxon>Pezizomycotina</taxon>
        <taxon>Dothideomycetes</taxon>
        <taxon>Pleosporomycetidae</taxon>
        <taxon>Venturiales</taxon>
        <taxon>Venturiaceae</taxon>
        <taxon>Venturia</taxon>
    </lineage>
</organism>
<protein>
    <submittedName>
        <fullName evidence="2">Uncharacterized protein</fullName>
    </submittedName>
</protein>
<gene>
    <name evidence="2" type="ORF">EG328_004079</name>
</gene>
<feature type="region of interest" description="Disordered" evidence="1">
    <location>
        <begin position="160"/>
        <end position="206"/>
    </location>
</feature>